<protein>
    <submittedName>
        <fullName evidence="7">Helix-turn-helix domain-containing protein</fullName>
    </submittedName>
</protein>
<dbReference type="PANTHER" id="PTHR43280:SF2">
    <property type="entry name" value="HTH-TYPE TRANSCRIPTIONAL REGULATOR EXSA"/>
    <property type="match status" value="1"/>
</dbReference>
<feature type="domain" description="HTH araC/xylS-type" evidence="5">
    <location>
        <begin position="85"/>
        <end position="180"/>
    </location>
</feature>
<name>A0ABT6RA44_9BACT</name>
<dbReference type="SUPFAM" id="SSF52172">
    <property type="entry name" value="CheY-like"/>
    <property type="match status" value="1"/>
</dbReference>
<evidence type="ECO:0000313" key="8">
    <source>
        <dbReference type="Proteomes" id="UP001226434"/>
    </source>
</evidence>
<keyword evidence="2" id="KW-0238">DNA-binding</keyword>
<dbReference type="Gene3D" id="3.40.50.2300">
    <property type="match status" value="1"/>
</dbReference>
<organism evidence="7 8">
    <name type="scientific">Pinibacter soli</name>
    <dbReference type="NCBI Taxonomy" id="3044211"/>
    <lineage>
        <taxon>Bacteria</taxon>
        <taxon>Pseudomonadati</taxon>
        <taxon>Bacteroidota</taxon>
        <taxon>Chitinophagia</taxon>
        <taxon>Chitinophagales</taxon>
        <taxon>Chitinophagaceae</taxon>
        <taxon>Pinibacter</taxon>
    </lineage>
</organism>
<sequence>MKEDINTSHIPFILLTAKDAFQSKLDGLSGGADHYFSKPVSIELLQLTIKNIFAQRQIIKDRFSHDYKVEVKELVHSTKDKEFMDNLLQMVKEQMENTDLNVDFICQKIGMSKTKLYKKLKDITGQTINEFVRSFRLKQAVEIMVHEDVSITEVMFRVGIQSNSYFTTIFKKEYNKTPSQPFGWIM</sequence>
<keyword evidence="1" id="KW-0805">Transcription regulation</keyword>
<dbReference type="PANTHER" id="PTHR43280">
    <property type="entry name" value="ARAC-FAMILY TRANSCRIPTIONAL REGULATOR"/>
    <property type="match status" value="1"/>
</dbReference>
<keyword evidence="3" id="KW-0804">Transcription</keyword>
<comment type="caution">
    <text evidence="7">The sequence shown here is derived from an EMBL/GenBank/DDBJ whole genome shotgun (WGS) entry which is preliminary data.</text>
</comment>
<gene>
    <name evidence="7" type="ORF">QJ048_06665</name>
</gene>
<dbReference type="PROSITE" id="PS50110">
    <property type="entry name" value="RESPONSE_REGULATORY"/>
    <property type="match status" value="1"/>
</dbReference>
<proteinExistence type="predicted"/>
<keyword evidence="8" id="KW-1185">Reference proteome</keyword>
<evidence type="ECO:0000313" key="7">
    <source>
        <dbReference type="EMBL" id="MDI3319447.1"/>
    </source>
</evidence>
<dbReference type="InterPro" id="IPR018060">
    <property type="entry name" value="HTH_AraC"/>
</dbReference>
<evidence type="ECO:0000259" key="6">
    <source>
        <dbReference type="PROSITE" id="PS50110"/>
    </source>
</evidence>
<accession>A0ABT6RA44</accession>
<dbReference type="EMBL" id="JASBRG010000003">
    <property type="protein sequence ID" value="MDI3319447.1"/>
    <property type="molecule type" value="Genomic_DNA"/>
</dbReference>
<feature type="domain" description="Response regulatory" evidence="6">
    <location>
        <begin position="1"/>
        <end position="53"/>
    </location>
</feature>
<dbReference type="InterPro" id="IPR001789">
    <property type="entry name" value="Sig_transdc_resp-reg_receiver"/>
</dbReference>
<dbReference type="Proteomes" id="UP001226434">
    <property type="component" value="Unassembled WGS sequence"/>
</dbReference>
<dbReference type="SUPFAM" id="SSF46689">
    <property type="entry name" value="Homeodomain-like"/>
    <property type="match status" value="1"/>
</dbReference>
<evidence type="ECO:0000256" key="3">
    <source>
        <dbReference type="ARBA" id="ARBA00023163"/>
    </source>
</evidence>
<dbReference type="SMART" id="SM00342">
    <property type="entry name" value="HTH_ARAC"/>
    <property type="match status" value="1"/>
</dbReference>
<evidence type="ECO:0000256" key="4">
    <source>
        <dbReference type="PROSITE-ProRule" id="PRU00169"/>
    </source>
</evidence>
<dbReference type="Pfam" id="PF12833">
    <property type="entry name" value="HTH_18"/>
    <property type="match status" value="1"/>
</dbReference>
<comment type="caution">
    <text evidence="4">Lacks conserved residue(s) required for the propagation of feature annotation.</text>
</comment>
<dbReference type="Gene3D" id="1.10.10.60">
    <property type="entry name" value="Homeodomain-like"/>
    <property type="match status" value="2"/>
</dbReference>
<evidence type="ECO:0000259" key="5">
    <source>
        <dbReference type="PROSITE" id="PS01124"/>
    </source>
</evidence>
<evidence type="ECO:0000256" key="1">
    <source>
        <dbReference type="ARBA" id="ARBA00023015"/>
    </source>
</evidence>
<dbReference type="InterPro" id="IPR009057">
    <property type="entry name" value="Homeodomain-like_sf"/>
</dbReference>
<dbReference type="PROSITE" id="PS01124">
    <property type="entry name" value="HTH_ARAC_FAMILY_2"/>
    <property type="match status" value="1"/>
</dbReference>
<dbReference type="RefSeq" id="WP_282333560.1">
    <property type="nucleotide sequence ID" value="NZ_JASBRG010000003.1"/>
</dbReference>
<reference evidence="7 8" key="1">
    <citation type="submission" date="2023-05" db="EMBL/GenBank/DDBJ databases">
        <title>Genome sequence of Pinibacter sp. MAH-24.</title>
        <authorList>
            <person name="Huq M.A."/>
        </authorList>
    </citation>
    <scope>NUCLEOTIDE SEQUENCE [LARGE SCALE GENOMIC DNA]</scope>
    <source>
        <strain evidence="7 8">MAH-24</strain>
    </source>
</reference>
<evidence type="ECO:0000256" key="2">
    <source>
        <dbReference type="ARBA" id="ARBA00023125"/>
    </source>
</evidence>
<dbReference type="InterPro" id="IPR011006">
    <property type="entry name" value="CheY-like_superfamily"/>
</dbReference>